<dbReference type="Proteomes" id="UP000037267">
    <property type="component" value="Unassembled WGS sequence"/>
</dbReference>
<dbReference type="Gene3D" id="2.60.40.1180">
    <property type="entry name" value="Golgi alpha-mannosidase II"/>
    <property type="match status" value="2"/>
</dbReference>
<dbReference type="CDD" id="cd06604">
    <property type="entry name" value="GH31_glucosidase_II_MalA"/>
    <property type="match status" value="1"/>
</dbReference>
<dbReference type="GO" id="GO:0004558">
    <property type="term" value="F:alpha-1,4-glucosidase activity"/>
    <property type="evidence" value="ECO:0007669"/>
    <property type="project" value="UniProtKB-EC"/>
</dbReference>
<sequence>MITPINNGYFMKNDDLFLHINFYKDNIVRFTYSKTIDLRNSSYALIRSPVKIDSKHTNNTITTNSFKIKIHKKTLKVSICDKLGNIISSDKDIYTNQNKIIKSISWEKGFYGMGEKYGHINLKGTKTSNWNTDVLGKYGIHNSAIKEYHTSIPFYIGLDKDKCYGVYFDNTYKTFFDFGKNKEDELTFSAEGGDIDYYFIYDNNIQKVIEGYCFLTGTNTLPRKDFLGYHQSRYSYSNKDELMYVAKKMRKEKIPCDVLYLDIDYMKDYKVFTIDSEKFCEFRDMMISLKKMNYKLTVIIDPGIKVEENYHVYKQGKEQEFFIKDSLGEVYIGKVWGGDSVFPDFLRENVRKWWGELHKEFIDLGIEGIWNDMNEPADFSTKSKTIPIDTVHLDDKDDKKTHDEIHNIYGLLQSMATYEGIRNINPDKRSFILTRAAFAGSQRYSALWTGDNASTWENLQYSIPMYLNLGISGYSFIGSDVGGFLEDSNGELLTRWTQLGVFTPLFRNHSDKGTVNQEPWCFGEKYKNIIKKYIELRYKLVTYIYNLMKESSNTGKPVIRPLFYHYQNDENTYNINDQFLFGENILVCPVISPKTKKRMVYLPKGEWYCFWTKRKIKGKRYITVDTPLDIIPIYIKSGSIIPMNRVCQYIKKDYQILDIHFYLGTNNSYNLYLDDGLSFKYKKGIYSQIEFKIRQEKDRVIIKSKVLKNKYPIPKFNVHIHGLRNNKSSKFSLDKKEFSIILKTR</sequence>
<evidence type="ECO:0000256" key="1">
    <source>
        <dbReference type="ARBA" id="ARBA00007806"/>
    </source>
</evidence>
<protein>
    <submittedName>
        <fullName evidence="9">Alpha-glucosidase 2</fullName>
        <ecNumber evidence="9">3.2.1.20</ecNumber>
    </submittedName>
</protein>
<dbReference type="RefSeq" id="WP_050354500.1">
    <property type="nucleotide sequence ID" value="NZ_LGSS01000003.1"/>
</dbReference>
<reference evidence="10" key="1">
    <citation type="submission" date="2015-07" db="EMBL/GenBank/DDBJ databases">
        <title>Draft genome sequence of the purine-degrading Gottschalkia purinilyticum DSM 1384 (formerly Clostridium purinilyticum).</title>
        <authorList>
            <person name="Poehlein A."/>
            <person name="Schiel-Bengelsdorf B."/>
            <person name="Bengelsdorf F.R."/>
            <person name="Daniel R."/>
            <person name="Duerre P."/>
        </authorList>
    </citation>
    <scope>NUCLEOTIDE SEQUENCE [LARGE SCALE GENOMIC DNA]</scope>
    <source>
        <strain evidence="10">DSM 1384</strain>
    </source>
</reference>
<evidence type="ECO:0000259" key="8">
    <source>
        <dbReference type="Pfam" id="PF21365"/>
    </source>
</evidence>
<dbReference type="Pfam" id="PF13802">
    <property type="entry name" value="Gal_mutarotas_2"/>
    <property type="match status" value="1"/>
</dbReference>
<feature type="domain" description="Glycosyl hydrolase family 31 C-terminal" evidence="8">
    <location>
        <begin position="555"/>
        <end position="641"/>
    </location>
</feature>
<feature type="domain" description="DUF5110" evidence="7">
    <location>
        <begin position="657"/>
        <end position="722"/>
    </location>
</feature>
<dbReference type="OrthoDB" id="176168at2"/>
<dbReference type="CDD" id="cd14752">
    <property type="entry name" value="GH31_N"/>
    <property type="match status" value="1"/>
</dbReference>
<dbReference type="PATRIC" id="fig|1503.3.peg.2175"/>
<evidence type="ECO:0000313" key="10">
    <source>
        <dbReference type="Proteomes" id="UP000037267"/>
    </source>
</evidence>
<dbReference type="SUPFAM" id="SSF51011">
    <property type="entry name" value="Glycosyl hydrolase domain"/>
    <property type="match status" value="1"/>
</dbReference>
<gene>
    <name evidence="9" type="ORF">CLPU_3c03060</name>
</gene>
<dbReference type="STRING" id="1503.CLPU_3c03060"/>
<feature type="domain" description="Glycoside hydrolase family 31 TIM barrel" evidence="5">
    <location>
        <begin position="221"/>
        <end position="547"/>
    </location>
</feature>
<proteinExistence type="inferred from homology"/>
<dbReference type="SUPFAM" id="SSF74650">
    <property type="entry name" value="Galactose mutarotase-like"/>
    <property type="match status" value="1"/>
</dbReference>
<evidence type="ECO:0000256" key="4">
    <source>
        <dbReference type="RuleBase" id="RU361185"/>
    </source>
</evidence>
<dbReference type="InterPro" id="IPR030458">
    <property type="entry name" value="Glyco_hydro_31_AS"/>
</dbReference>
<dbReference type="PROSITE" id="PS00129">
    <property type="entry name" value="GLYCOSYL_HYDROL_F31_1"/>
    <property type="match status" value="1"/>
</dbReference>
<comment type="caution">
    <text evidence="9">The sequence shown here is derived from an EMBL/GenBank/DDBJ whole genome shotgun (WGS) entry which is preliminary data.</text>
</comment>
<dbReference type="InterPro" id="IPR048395">
    <property type="entry name" value="Glyco_hydro_31_C"/>
</dbReference>
<dbReference type="SUPFAM" id="SSF51445">
    <property type="entry name" value="(Trans)glycosidases"/>
    <property type="match status" value="1"/>
</dbReference>
<evidence type="ECO:0000256" key="3">
    <source>
        <dbReference type="ARBA" id="ARBA00023295"/>
    </source>
</evidence>
<dbReference type="GO" id="GO:0030246">
    <property type="term" value="F:carbohydrate binding"/>
    <property type="evidence" value="ECO:0007669"/>
    <property type="project" value="InterPro"/>
</dbReference>
<dbReference type="PANTHER" id="PTHR22762:SF166">
    <property type="entry name" value="ALPHA-GLUCOSIDASE"/>
    <property type="match status" value="1"/>
</dbReference>
<dbReference type="GO" id="GO:0005975">
    <property type="term" value="P:carbohydrate metabolic process"/>
    <property type="evidence" value="ECO:0007669"/>
    <property type="project" value="InterPro"/>
</dbReference>
<dbReference type="PANTHER" id="PTHR22762">
    <property type="entry name" value="ALPHA-GLUCOSIDASE"/>
    <property type="match status" value="1"/>
</dbReference>
<dbReference type="Pfam" id="PF21365">
    <property type="entry name" value="Glyco_hydro_31_3rd"/>
    <property type="match status" value="1"/>
</dbReference>
<evidence type="ECO:0000256" key="2">
    <source>
        <dbReference type="ARBA" id="ARBA00022801"/>
    </source>
</evidence>
<dbReference type="Gene3D" id="2.60.40.1760">
    <property type="entry name" value="glycosyl hydrolase (family 31)"/>
    <property type="match status" value="1"/>
</dbReference>
<accession>A0A0L0WDK8</accession>
<name>A0A0L0WDK8_GOTPU</name>
<keyword evidence="10" id="KW-1185">Reference proteome</keyword>
<dbReference type="EMBL" id="LGSS01000003">
    <property type="protein sequence ID" value="KNF09526.1"/>
    <property type="molecule type" value="Genomic_DNA"/>
</dbReference>
<organism evidence="9 10">
    <name type="scientific">Gottschalkia purinilytica</name>
    <name type="common">Clostridium purinilyticum</name>
    <dbReference type="NCBI Taxonomy" id="1503"/>
    <lineage>
        <taxon>Bacteria</taxon>
        <taxon>Bacillati</taxon>
        <taxon>Bacillota</taxon>
        <taxon>Tissierellia</taxon>
        <taxon>Tissierellales</taxon>
        <taxon>Gottschalkiaceae</taxon>
        <taxon>Gottschalkia</taxon>
    </lineage>
</organism>
<evidence type="ECO:0000259" key="6">
    <source>
        <dbReference type="Pfam" id="PF13802"/>
    </source>
</evidence>
<comment type="similarity">
    <text evidence="1 4">Belongs to the glycosyl hydrolase 31 family.</text>
</comment>
<evidence type="ECO:0000259" key="7">
    <source>
        <dbReference type="Pfam" id="PF17137"/>
    </source>
</evidence>
<dbReference type="Pfam" id="PF17137">
    <property type="entry name" value="DUF5110"/>
    <property type="match status" value="1"/>
</dbReference>
<dbReference type="InterPro" id="IPR011013">
    <property type="entry name" value="Gal_mutarotase_sf_dom"/>
</dbReference>
<dbReference type="InterPro" id="IPR025887">
    <property type="entry name" value="Glyco_hydro_31_N_dom"/>
</dbReference>
<keyword evidence="3 4" id="KW-0326">Glycosidase</keyword>
<dbReference type="Pfam" id="PF01055">
    <property type="entry name" value="Glyco_hydro_31_2nd"/>
    <property type="match status" value="1"/>
</dbReference>
<dbReference type="AlphaFoldDB" id="A0A0L0WDK8"/>
<evidence type="ECO:0000259" key="5">
    <source>
        <dbReference type="Pfam" id="PF01055"/>
    </source>
</evidence>
<evidence type="ECO:0000313" key="9">
    <source>
        <dbReference type="EMBL" id="KNF09526.1"/>
    </source>
</evidence>
<dbReference type="EC" id="3.2.1.20" evidence="9"/>
<keyword evidence="2 4" id="KW-0378">Hydrolase</keyword>
<dbReference type="InterPro" id="IPR017853">
    <property type="entry name" value="GH"/>
</dbReference>
<feature type="domain" description="Glycoside hydrolase family 31 N-terminal" evidence="6">
    <location>
        <begin position="18"/>
        <end position="177"/>
    </location>
</feature>
<dbReference type="InterPro" id="IPR000322">
    <property type="entry name" value="Glyco_hydro_31_TIM"/>
</dbReference>
<dbReference type="InterPro" id="IPR033403">
    <property type="entry name" value="DUF5110"/>
</dbReference>
<dbReference type="Gene3D" id="3.20.20.80">
    <property type="entry name" value="Glycosidases"/>
    <property type="match status" value="2"/>
</dbReference>
<dbReference type="InterPro" id="IPR013780">
    <property type="entry name" value="Glyco_hydro_b"/>
</dbReference>